<dbReference type="AlphaFoldDB" id="A0A1A0N0A5"/>
<accession>A0A1A0N0A5</accession>
<name>A0A1A0N0A5_MYCMU</name>
<dbReference type="InterPro" id="IPR036689">
    <property type="entry name" value="ESAT-6-like_sf"/>
</dbReference>
<feature type="region of interest" description="Disordered" evidence="1">
    <location>
        <begin position="84"/>
        <end position="104"/>
    </location>
</feature>
<reference evidence="2 3" key="1">
    <citation type="submission" date="2016-06" db="EMBL/GenBank/DDBJ databases">
        <authorList>
            <person name="Kjaerup R.B."/>
            <person name="Dalgaard T.S."/>
            <person name="Juul-Madsen H.R."/>
        </authorList>
    </citation>
    <scope>NUCLEOTIDE SEQUENCE [LARGE SCALE GENOMIC DNA]</scope>
    <source>
        <strain evidence="2 3">1199456.5</strain>
    </source>
</reference>
<evidence type="ECO:0000313" key="3">
    <source>
        <dbReference type="Proteomes" id="UP000093962"/>
    </source>
</evidence>
<evidence type="ECO:0000313" key="2">
    <source>
        <dbReference type="EMBL" id="OBA91080.1"/>
    </source>
</evidence>
<dbReference type="SUPFAM" id="SSF140453">
    <property type="entry name" value="EsxAB dimer-like"/>
    <property type="match status" value="1"/>
</dbReference>
<dbReference type="Gene3D" id="1.10.287.1060">
    <property type="entry name" value="ESAT-6-like"/>
    <property type="match status" value="1"/>
</dbReference>
<evidence type="ECO:0008006" key="4">
    <source>
        <dbReference type="Google" id="ProtNLM"/>
    </source>
</evidence>
<sequence>MAGNELRVRVDDLHVRAARLDVAASAVHTEHSTAHADVARVLPHFGDSVSGAAIADVLGTWEQETQAHHKDMIGLADHHRSAATKYTAADDDGRHSIDAAGSAL</sequence>
<dbReference type="Proteomes" id="UP000093962">
    <property type="component" value="Unassembled WGS sequence"/>
</dbReference>
<gene>
    <name evidence="2" type="ORF">A5642_11620</name>
</gene>
<dbReference type="Pfam" id="PF10824">
    <property type="entry name" value="T7SS_ESX_EspC"/>
    <property type="match status" value="1"/>
</dbReference>
<dbReference type="EMBL" id="LZSF01000038">
    <property type="protein sequence ID" value="OBA91080.1"/>
    <property type="molecule type" value="Genomic_DNA"/>
</dbReference>
<comment type="caution">
    <text evidence="2">The sequence shown here is derived from an EMBL/GenBank/DDBJ whole genome shotgun (WGS) entry which is preliminary data.</text>
</comment>
<proteinExistence type="predicted"/>
<organism evidence="2 3">
    <name type="scientific">Mycolicibacterium mucogenicum</name>
    <name type="common">Mycobacterium mucogenicum</name>
    <dbReference type="NCBI Taxonomy" id="56689"/>
    <lineage>
        <taxon>Bacteria</taxon>
        <taxon>Bacillati</taxon>
        <taxon>Actinomycetota</taxon>
        <taxon>Actinomycetes</taxon>
        <taxon>Mycobacteriales</taxon>
        <taxon>Mycobacteriaceae</taxon>
        <taxon>Mycolicibacterium</taxon>
    </lineage>
</organism>
<dbReference type="GO" id="GO:0009306">
    <property type="term" value="P:protein secretion"/>
    <property type="evidence" value="ECO:0007669"/>
    <property type="project" value="InterPro"/>
</dbReference>
<protein>
    <recommendedName>
        <fullName evidence="4">ESX-1 secretion-associated protein</fullName>
    </recommendedName>
</protein>
<evidence type="ECO:0000256" key="1">
    <source>
        <dbReference type="SAM" id="MobiDB-lite"/>
    </source>
</evidence>
<dbReference type="RefSeq" id="WP_064857733.1">
    <property type="nucleotide sequence ID" value="NZ_JAPMJT010000001.1"/>
</dbReference>
<dbReference type="InterPro" id="IPR022536">
    <property type="entry name" value="EspC"/>
</dbReference>